<reference evidence="17" key="1">
    <citation type="submission" date="2018-06" db="EMBL/GenBank/DDBJ databases">
        <authorList>
            <consortium name="Pathogen Informatics"/>
            <person name="Doyle S."/>
        </authorList>
    </citation>
    <scope>NUCLEOTIDE SEQUENCE [LARGE SCALE GENOMIC DNA]</scope>
    <source>
        <strain evidence="17">NCTC13765</strain>
    </source>
</reference>
<dbReference type="Gene3D" id="1.10.287.130">
    <property type="match status" value="1"/>
</dbReference>
<evidence type="ECO:0000259" key="15">
    <source>
        <dbReference type="PROSITE" id="PS50109"/>
    </source>
</evidence>
<keyword evidence="11 14" id="KW-1133">Transmembrane helix</keyword>
<dbReference type="EC" id="2.7.13.3" evidence="3"/>
<dbReference type="InterPro" id="IPR005467">
    <property type="entry name" value="His_kinase_dom"/>
</dbReference>
<organism evidence="17 18">
    <name type="scientific">Streptococcus massiliensis</name>
    <dbReference type="NCBI Taxonomy" id="313439"/>
    <lineage>
        <taxon>Bacteria</taxon>
        <taxon>Bacillati</taxon>
        <taxon>Bacillota</taxon>
        <taxon>Bacilli</taxon>
        <taxon>Lactobacillales</taxon>
        <taxon>Streptococcaceae</taxon>
        <taxon>Streptococcus</taxon>
    </lineage>
</organism>
<dbReference type="InterPro" id="IPR004358">
    <property type="entry name" value="Sig_transdc_His_kin-like_C"/>
</dbReference>
<dbReference type="SUPFAM" id="SSF158472">
    <property type="entry name" value="HAMP domain-like"/>
    <property type="match status" value="1"/>
</dbReference>
<keyword evidence="6 17" id="KW-0808">Transferase</keyword>
<dbReference type="GO" id="GO:0005524">
    <property type="term" value="F:ATP binding"/>
    <property type="evidence" value="ECO:0007669"/>
    <property type="project" value="UniProtKB-KW"/>
</dbReference>
<dbReference type="Pfam" id="PF00512">
    <property type="entry name" value="HisKA"/>
    <property type="match status" value="1"/>
</dbReference>
<dbReference type="GO" id="GO:0005886">
    <property type="term" value="C:plasma membrane"/>
    <property type="evidence" value="ECO:0007669"/>
    <property type="project" value="UniProtKB-SubCell"/>
</dbReference>
<evidence type="ECO:0000256" key="4">
    <source>
        <dbReference type="ARBA" id="ARBA00022475"/>
    </source>
</evidence>
<dbReference type="InterPro" id="IPR003660">
    <property type="entry name" value="HAMP_dom"/>
</dbReference>
<dbReference type="SMART" id="SM00387">
    <property type="entry name" value="HATPase_c"/>
    <property type="match status" value="1"/>
</dbReference>
<dbReference type="EMBL" id="UHFR01000005">
    <property type="protein sequence ID" value="SUN77531.1"/>
    <property type="molecule type" value="Genomic_DNA"/>
</dbReference>
<proteinExistence type="predicted"/>
<feature type="transmembrane region" description="Helical" evidence="14">
    <location>
        <begin position="152"/>
        <end position="171"/>
    </location>
</feature>
<gene>
    <name evidence="17" type="primary">yycG_2</name>
    <name evidence="17" type="ORF">NCTC13765_02058</name>
</gene>
<evidence type="ECO:0000256" key="11">
    <source>
        <dbReference type="ARBA" id="ARBA00022989"/>
    </source>
</evidence>
<evidence type="ECO:0000256" key="14">
    <source>
        <dbReference type="SAM" id="Phobius"/>
    </source>
</evidence>
<keyword evidence="7 14" id="KW-0812">Transmembrane</keyword>
<dbReference type="InterPro" id="IPR003661">
    <property type="entry name" value="HisK_dim/P_dom"/>
</dbReference>
<dbReference type="PROSITE" id="PS50109">
    <property type="entry name" value="HIS_KIN"/>
    <property type="match status" value="1"/>
</dbReference>
<dbReference type="SUPFAM" id="SSF47384">
    <property type="entry name" value="Homodimeric domain of signal transducing histidine kinase"/>
    <property type="match status" value="1"/>
</dbReference>
<dbReference type="SMART" id="SM00388">
    <property type="entry name" value="HisKA"/>
    <property type="match status" value="1"/>
</dbReference>
<dbReference type="CDD" id="cd00082">
    <property type="entry name" value="HisKA"/>
    <property type="match status" value="1"/>
</dbReference>
<dbReference type="Gene3D" id="6.10.340.10">
    <property type="match status" value="1"/>
</dbReference>
<evidence type="ECO:0000313" key="17">
    <source>
        <dbReference type="EMBL" id="SUN77531.1"/>
    </source>
</evidence>
<evidence type="ECO:0000256" key="2">
    <source>
        <dbReference type="ARBA" id="ARBA00004651"/>
    </source>
</evidence>
<dbReference type="STRING" id="1123307.GCA_000380065_00157"/>
<evidence type="ECO:0000256" key="5">
    <source>
        <dbReference type="ARBA" id="ARBA00022553"/>
    </source>
</evidence>
<dbReference type="GO" id="GO:0000155">
    <property type="term" value="F:phosphorelay sensor kinase activity"/>
    <property type="evidence" value="ECO:0007669"/>
    <property type="project" value="InterPro"/>
</dbReference>
<sequence length="459" mass="52431">MKIVKKNFLLTASLIFLVVTSLLITLYVAMPIYYEQSKVREMGHEFTAVQKQLDRKSLSDMKKLLDGYHPKGSQLIFSLAGSDGNVLYPKVKISENTTEFQINISPSLVISENNRSKSLSKKITTKEGEKIILRAEYSLQPISDARHVLLQLYPLLLFSSLLLGSLGAYVYSRNSSRRIQSISKVARKMTTLDPNVVCNVKGNDEIADLAKDINYLYADLLTSMEALRLETEKAAESEREKAEFLRMTSHELKTPITGMIGMIDGMIYNVGDFKNRDLYLKRCRTILEEQTQLIQSILAVSKLEMKAELPMKEISVKALLDPQLDTYQIMAKSKNLHFHASLEDAVIFGNGDYFLKAVKNLLDNAFHYTIAGGEIRLSLNKNQLIVENQAERLLNDQQVERIFQPFYRPDYSRNRKDGGTGLGLFIVQQILEKHGLTYRFEAVEGKWMRFTIFFNHQQK</sequence>
<dbReference type="RefSeq" id="WP_018370839.1">
    <property type="nucleotide sequence ID" value="NZ_UHFR01000005.1"/>
</dbReference>
<accession>A0A380L4X7</accession>
<keyword evidence="12" id="KW-0902">Two-component regulatory system</keyword>
<keyword evidence="5" id="KW-0597">Phosphoprotein</keyword>
<comment type="subcellular location">
    <subcellularLocation>
        <location evidence="2">Cell membrane</location>
        <topology evidence="2">Multi-pass membrane protein</topology>
    </subcellularLocation>
</comment>
<keyword evidence="10" id="KW-0067">ATP-binding</keyword>
<dbReference type="PANTHER" id="PTHR45528">
    <property type="entry name" value="SENSOR HISTIDINE KINASE CPXA"/>
    <property type="match status" value="1"/>
</dbReference>
<dbReference type="InterPro" id="IPR003594">
    <property type="entry name" value="HATPase_dom"/>
</dbReference>
<feature type="domain" description="HAMP" evidence="16">
    <location>
        <begin position="173"/>
        <end position="225"/>
    </location>
</feature>
<keyword evidence="9 17" id="KW-0418">Kinase</keyword>
<name>A0A380L4X7_9STRE</name>
<dbReference type="Gene3D" id="3.30.565.10">
    <property type="entry name" value="Histidine kinase-like ATPase, C-terminal domain"/>
    <property type="match status" value="1"/>
</dbReference>
<dbReference type="OrthoDB" id="9762826at2"/>
<evidence type="ECO:0000256" key="10">
    <source>
        <dbReference type="ARBA" id="ARBA00022840"/>
    </source>
</evidence>
<evidence type="ECO:0000256" key="13">
    <source>
        <dbReference type="ARBA" id="ARBA00023136"/>
    </source>
</evidence>
<evidence type="ECO:0000256" key="1">
    <source>
        <dbReference type="ARBA" id="ARBA00000085"/>
    </source>
</evidence>
<evidence type="ECO:0000313" key="18">
    <source>
        <dbReference type="Proteomes" id="UP000254634"/>
    </source>
</evidence>
<comment type="catalytic activity">
    <reaction evidence="1">
        <text>ATP + protein L-histidine = ADP + protein N-phospho-L-histidine.</text>
        <dbReference type="EC" id="2.7.13.3"/>
    </reaction>
</comment>
<dbReference type="InterPro" id="IPR050398">
    <property type="entry name" value="HssS/ArlS-like"/>
</dbReference>
<dbReference type="AlphaFoldDB" id="A0A380L4X7"/>
<dbReference type="PROSITE" id="PS50885">
    <property type="entry name" value="HAMP"/>
    <property type="match status" value="1"/>
</dbReference>
<evidence type="ECO:0000259" key="16">
    <source>
        <dbReference type="PROSITE" id="PS50885"/>
    </source>
</evidence>
<evidence type="ECO:0000256" key="3">
    <source>
        <dbReference type="ARBA" id="ARBA00012438"/>
    </source>
</evidence>
<dbReference type="PRINTS" id="PR00344">
    <property type="entry name" value="BCTRLSENSOR"/>
</dbReference>
<dbReference type="SMART" id="SM00304">
    <property type="entry name" value="HAMP"/>
    <property type="match status" value="1"/>
</dbReference>
<evidence type="ECO:0000256" key="8">
    <source>
        <dbReference type="ARBA" id="ARBA00022741"/>
    </source>
</evidence>
<dbReference type="CDD" id="cd06225">
    <property type="entry name" value="HAMP"/>
    <property type="match status" value="1"/>
</dbReference>
<protein>
    <recommendedName>
        <fullName evidence="3">histidine kinase</fullName>
        <ecNumber evidence="3">2.7.13.3</ecNumber>
    </recommendedName>
</protein>
<dbReference type="PANTHER" id="PTHR45528:SF1">
    <property type="entry name" value="SENSOR HISTIDINE KINASE CPXA"/>
    <property type="match status" value="1"/>
</dbReference>
<dbReference type="InterPro" id="IPR036097">
    <property type="entry name" value="HisK_dim/P_sf"/>
</dbReference>
<keyword evidence="8" id="KW-0547">Nucleotide-binding</keyword>
<evidence type="ECO:0000256" key="12">
    <source>
        <dbReference type="ARBA" id="ARBA00023012"/>
    </source>
</evidence>
<keyword evidence="13 14" id="KW-0472">Membrane</keyword>
<dbReference type="Pfam" id="PF02518">
    <property type="entry name" value="HATPase_c"/>
    <property type="match status" value="1"/>
</dbReference>
<feature type="transmembrane region" description="Helical" evidence="14">
    <location>
        <begin position="7"/>
        <end position="34"/>
    </location>
</feature>
<dbReference type="InterPro" id="IPR036890">
    <property type="entry name" value="HATPase_C_sf"/>
</dbReference>
<keyword evidence="4" id="KW-1003">Cell membrane</keyword>
<dbReference type="SUPFAM" id="SSF55874">
    <property type="entry name" value="ATPase domain of HSP90 chaperone/DNA topoisomerase II/histidine kinase"/>
    <property type="match status" value="1"/>
</dbReference>
<evidence type="ECO:0000256" key="7">
    <source>
        <dbReference type="ARBA" id="ARBA00022692"/>
    </source>
</evidence>
<evidence type="ECO:0000256" key="9">
    <source>
        <dbReference type="ARBA" id="ARBA00022777"/>
    </source>
</evidence>
<evidence type="ECO:0000256" key="6">
    <source>
        <dbReference type="ARBA" id="ARBA00022679"/>
    </source>
</evidence>
<keyword evidence="18" id="KW-1185">Reference proteome</keyword>
<feature type="domain" description="Histidine kinase" evidence="15">
    <location>
        <begin position="247"/>
        <end position="458"/>
    </location>
</feature>
<dbReference type="Proteomes" id="UP000254634">
    <property type="component" value="Unassembled WGS sequence"/>
</dbReference>